<keyword evidence="6" id="KW-0326">Glycosidase</keyword>
<feature type="domain" description="Glycosyl hydrolase family 81 C-terminal" evidence="9">
    <location>
        <begin position="3"/>
        <end position="322"/>
    </location>
</feature>
<dbReference type="InterPro" id="IPR040720">
    <property type="entry name" value="GH81_C"/>
</dbReference>
<keyword evidence="11" id="KW-1185">Reference proteome</keyword>
<dbReference type="GO" id="GO:0000272">
    <property type="term" value="P:polysaccharide catabolic process"/>
    <property type="evidence" value="ECO:0007669"/>
    <property type="project" value="UniProtKB-KW"/>
</dbReference>
<dbReference type="EC" id="3.2.1.39" evidence="3"/>
<evidence type="ECO:0000256" key="5">
    <source>
        <dbReference type="ARBA" id="ARBA00023277"/>
    </source>
</evidence>
<comment type="caution">
    <text evidence="10">The sequence shown here is derived from an EMBL/GenBank/DDBJ whole genome shotgun (WGS) entry which is preliminary data.</text>
</comment>
<dbReference type="PANTHER" id="PTHR31983:SF0">
    <property type="entry name" value="GLUCAN ENDO-1,3-BETA-D-GLUCOSIDASE 2"/>
    <property type="match status" value="1"/>
</dbReference>
<evidence type="ECO:0000256" key="7">
    <source>
        <dbReference type="ARBA" id="ARBA00023316"/>
    </source>
</evidence>
<keyword evidence="5" id="KW-0119">Carbohydrate metabolism</keyword>
<dbReference type="GO" id="GO:0042973">
    <property type="term" value="F:glucan endo-1,3-beta-D-glucosidase activity"/>
    <property type="evidence" value="ECO:0007669"/>
    <property type="project" value="UniProtKB-EC"/>
</dbReference>
<dbReference type="PROSITE" id="PS52008">
    <property type="entry name" value="GH81"/>
    <property type="match status" value="1"/>
</dbReference>
<evidence type="ECO:0000256" key="8">
    <source>
        <dbReference type="ARBA" id="ARBA00023326"/>
    </source>
</evidence>
<dbReference type="GO" id="GO:0071555">
    <property type="term" value="P:cell wall organization"/>
    <property type="evidence" value="ECO:0007669"/>
    <property type="project" value="UniProtKB-KW"/>
</dbReference>
<evidence type="ECO:0000256" key="1">
    <source>
        <dbReference type="ARBA" id="ARBA00000382"/>
    </source>
</evidence>
<evidence type="ECO:0000256" key="4">
    <source>
        <dbReference type="ARBA" id="ARBA00022801"/>
    </source>
</evidence>
<keyword evidence="7" id="KW-0961">Cell wall biogenesis/degradation</keyword>
<dbReference type="AlphaFoldDB" id="A0ABD1ALK7"/>
<evidence type="ECO:0000256" key="2">
    <source>
        <dbReference type="ARBA" id="ARBA00010730"/>
    </source>
</evidence>
<evidence type="ECO:0000313" key="11">
    <source>
        <dbReference type="Proteomes" id="UP001558713"/>
    </source>
</evidence>
<gene>
    <name evidence="10" type="ORF">V5N11_032091</name>
</gene>
<accession>A0ABD1ALK7</accession>
<evidence type="ECO:0000256" key="3">
    <source>
        <dbReference type="ARBA" id="ARBA00012780"/>
    </source>
</evidence>
<dbReference type="EMBL" id="JBANAX010000545">
    <property type="protein sequence ID" value="KAL1204189.1"/>
    <property type="molecule type" value="Genomic_DNA"/>
</dbReference>
<organism evidence="10 11">
    <name type="scientific">Cardamine amara subsp. amara</name>
    <dbReference type="NCBI Taxonomy" id="228776"/>
    <lineage>
        <taxon>Eukaryota</taxon>
        <taxon>Viridiplantae</taxon>
        <taxon>Streptophyta</taxon>
        <taxon>Embryophyta</taxon>
        <taxon>Tracheophyta</taxon>
        <taxon>Spermatophyta</taxon>
        <taxon>Magnoliopsida</taxon>
        <taxon>eudicotyledons</taxon>
        <taxon>Gunneridae</taxon>
        <taxon>Pentapetalae</taxon>
        <taxon>rosids</taxon>
        <taxon>malvids</taxon>
        <taxon>Brassicales</taxon>
        <taxon>Brassicaceae</taxon>
        <taxon>Cardamineae</taxon>
        <taxon>Cardamine</taxon>
    </lineage>
</organism>
<evidence type="ECO:0000259" key="9">
    <source>
        <dbReference type="Pfam" id="PF17652"/>
    </source>
</evidence>
<proteinExistence type="inferred from homology"/>
<evidence type="ECO:0000256" key="6">
    <source>
        <dbReference type="ARBA" id="ARBA00023295"/>
    </source>
</evidence>
<keyword evidence="8" id="KW-0624">Polysaccharide degradation</keyword>
<evidence type="ECO:0000313" key="10">
    <source>
        <dbReference type="EMBL" id="KAL1204189.1"/>
    </source>
</evidence>
<dbReference type="Proteomes" id="UP001558713">
    <property type="component" value="Unassembled WGS sequence"/>
</dbReference>
<comment type="catalytic activity">
    <reaction evidence="1">
        <text>Hydrolysis of (1-&gt;3)-beta-D-glucosidic linkages in (1-&gt;3)-beta-D-glucans.</text>
        <dbReference type="EC" id="3.2.1.39"/>
    </reaction>
</comment>
<dbReference type="PANTHER" id="PTHR31983">
    <property type="entry name" value="ENDO-1,3(4)-BETA-GLUCANASE 1"/>
    <property type="match status" value="1"/>
</dbReference>
<keyword evidence="4" id="KW-0378">Hydrolase</keyword>
<comment type="similarity">
    <text evidence="2">Belongs to the glycosyl hydrolase 81 family.</text>
</comment>
<name>A0ABD1ALK7_CARAN</name>
<dbReference type="InterPro" id="IPR005200">
    <property type="entry name" value="Endo-beta-glucanase"/>
</dbReference>
<sequence length="334" mass="38393">MNLYGKLIARAARFALIAKEVSYLDVIPAIRTYLKNMIEPWLDGNFKQNGFLYDPKWGGLITKQGSKDDFGFGIYNDHHYHLGYSVYAIAVLAKIDPLWGERYRAQAYSLMADYMTLQKKEDDPNSNYPRLRNFDLFKLHSWAGGLAEFWDGRNQESTSEAVNAYYSAALLGLAYGDTHLVETASTILTLEIHAAKLWWQVKKEDALYPKDFTAENRVVGVLWSTKRDSSLWFGPKEWKECRLGIQLLPIIPVSEILFSDMIFVKQLVNWTLPALSRYGVTEGWKGFVYALESVYDKGGAIKKIRGLNRYDDGNSRSNLLWWVHRRDVTDDDAE</sequence>
<protein>
    <recommendedName>
        <fullName evidence="3">glucan endo-1,3-beta-D-glucosidase</fullName>
        <ecNumber evidence="3">3.2.1.39</ecNumber>
    </recommendedName>
</protein>
<dbReference type="Pfam" id="PF17652">
    <property type="entry name" value="Glyco_hydro81C"/>
    <property type="match status" value="1"/>
</dbReference>
<reference evidence="10 11" key="1">
    <citation type="submission" date="2024-04" db="EMBL/GenBank/DDBJ databases">
        <title>Genome assembly C_amara_ONT_v2.</title>
        <authorList>
            <person name="Yant L."/>
            <person name="Moore C."/>
            <person name="Slenker M."/>
        </authorList>
    </citation>
    <scope>NUCLEOTIDE SEQUENCE [LARGE SCALE GENOMIC DNA]</scope>
    <source>
        <tissue evidence="10">Leaf</tissue>
    </source>
</reference>